<dbReference type="EMBL" id="CACRXK020002170">
    <property type="protein sequence ID" value="CAB3993031.1"/>
    <property type="molecule type" value="Genomic_DNA"/>
</dbReference>
<protein>
    <submittedName>
        <fullName evidence="1">Uncharacterized protein</fullName>
    </submittedName>
</protein>
<accession>A0A7D9HTR0</accession>
<dbReference type="OrthoDB" id="5951542at2759"/>
<sequence length="188" mass="21819">MCEKCLQSHNGYIGFRDHVVLTMEELSQPENRSKIKGKSYCKKHPMVKFQTWQISLNGYIQFTVFSKLSNNVEDHFLNTNEELDKMCYDEIKENKKSKGTQGGIVNLSQMWNRSPQRVTFDAKTGKLVATDAHCHLSEDNQIFVQMACAGFVCGPVDELPYMLRLLKWFNVLRILKFIHFLTVPQKVH</sequence>
<keyword evidence="2" id="KW-1185">Reference proteome</keyword>
<evidence type="ECO:0000313" key="2">
    <source>
        <dbReference type="Proteomes" id="UP001152795"/>
    </source>
</evidence>
<evidence type="ECO:0000313" key="1">
    <source>
        <dbReference type="EMBL" id="CAB3993031.1"/>
    </source>
</evidence>
<proteinExistence type="predicted"/>
<comment type="caution">
    <text evidence="1">The sequence shown here is derived from an EMBL/GenBank/DDBJ whole genome shotgun (WGS) entry which is preliminary data.</text>
</comment>
<dbReference type="Proteomes" id="UP001152795">
    <property type="component" value="Unassembled WGS sequence"/>
</dbReference>
<name>A0A7D9HTR0_PARCT</name>
<gene>
    <name evidence="1" type="ORF">PACLA_8A053087</name>
</gene>
<reference evidence="1" key="1">
    <citation type="submission" date="2020-04" db="EMBL/GenBank/DDBJ databases">
        <authorList>
            <person name="Alioto T."/>
            <person name="Alioto T."/>
            <person name="Gomez Garrido J."/>
        </authorList>
    </citation>
    <scope>NUCLEOTIDE SEQUENCE</scope>
    <source>
        <strain evidence="1">A484AB</strain>
    </source>
</reference>
<organism evidence="1 2">
    <name type="scientific">Paramuricea clavata</name>
    <name type="common">Red gorgonian</name>
    <name type="synonym">Violescent sea-whip</name>
    <dbReference type="NCBI Taxonomy" id="317549"/>
    <lineage>
        <taxon>Eukaryota</taxon>
        <taxon>Metazoa</taxon>
        <taxon>Cnidaria</taxon>
        <taxon>Anthozoa</taxon>
        <taxon>Octocorallia</taxon>
        <taxon>Malacalcyonacea</taxon>
        <taxon>Plexauridae</taxon>
        <taxon>Paramuricea</taxon>
    </lineage>
</organism>
<dbReference type="AlphaFoldDB" id="A0A7D9HTR0"/>